<comment type="similarity">
    <text evidence="2">Belongs to the FliR/MopE/SpaR family.</text>
</comment>
<evidence type="ECO:0000313" key="8">
    <source>
        <dbReference type="EMBL" id="MEV8465954.1"/>
    </source>
</evidence>
<evidence type="ECO:0000256" key="2">
    <source>
        <dbReference type="ARBA" id="ARBA00009772"/>
    </source>
</evidence>
<protein>
    <submittedName>
        <fullName evidence="8">Flagellar biosynthetic protein FliR</fullName>
    </submittedName>
</protein>
<keyword evidence="3" id="KW-1003">Cell membrane</keyword>
<dbReference type="PRINTS" id="PR00953">
    <property type="entry name" value="TYPE3IMRPROT"/>
</dbReference>
<reference evidence="8 9" key="1">
    <citation type="submission" date="2024-07" db="EMBL/GenBank/DDBJ databases">
        <authorList>
            <person name="Kang M."/>
        </authorList>
    </citation>
    <scope>NUCLEOTIDE SEQUENCE [LARGE SCALE GENOMIC DNA]</scope>
    <source>
        <strain evidence="8 9">DFM31</strain>
    </source>
</reference>
<dbReference type="PANTHER" id="PTHR30065">
    <property type="entry name" value="FLAGELLAR BIOSYNTHETIC PROTEIN FLIR"/>
    <property type="match status" value="1"/>
</dbReference>
<keyword evidence="5 7" id="KW-1133">Transmembrane helix</keyword>
<sequence>MNDILQAMAGLGGPWLWSGWAVFLRVGSAMMFLPAFGEQTVPVRLRLATAGAFTVIIVPIVSPDLSLPAVGLPGLLHLTLTETLSGLTLGFSIRALVWALHVAGTMAAQATSLSQLLGGGGIDPQPAMARLLTLGGLALAATAGLHLRITEALVRSYDTLPAGTVPLAADLSRFAVARVAELFGTAFSFAAPFLIASLIYNLALGVINRAMPQLMVAFVGAPAITAGGLGLLLLTAPRLLDVWLRLLNLRLAAPFEVLP</sequence>
<keyword evidence="6 7" id="KW-0472">Membrane</keyword>
<feature type="transmembrane region" description="Helical" evidence="7">
    <location>
        <begin position="45"/>
        <end position="63"/>
    </location>
</feature>
<dbReference type="RefSeq" id="WP_366191765.1">
    <property type="nucleotide sequence ID" value="NZ_JBFBVU010000003.1"/>
</dbReference>
<keyword evidence="4 7" id="KW-0812">Transmembrane</keyword>
<evidence type="ECO:0000256" key="7">
    <source>
        <dbReference type="SAM" id="Phobius"/>
    </source>
</evidence>
<keyword evidence="9" id="KW-1185">Reference proteome</keyword>
<dbReference type="Proteomes" id="UP001553161">
    <property type="component" value="Unassembled WGS sequence"/>
</dbReference>
<evidence type="ECO:0000313" key="9">
    <source>
        <dbReference type="Proteomes" id="UP001553161"/>
    </source>
</evidence>
<keyword evidence="8" id="KW-0969">Cilium</keyword>
<feature type="transmembrane region" description="Helical" evidence="7">
    <location>
        <begin position="214"/>
        <end position="236"/>
    </location>
</feature>
<gene>
    <name evidence="8" type="ORF">AB0T83_04050</name>
</gene>
<dbReference type="Pfam" id="PF01311">
    <property type="entry name" value="Bac_export_1"/>
    <property type="match status" value="1"/>
</dbReference>
<evidence type="ECO:0000256" key="6">
    <source>
        <dbReference type="ARBA" id="ARBA00023136"/>
    </source>
</evidence>
<feature type="transmembrane region" description="Helical" evidence="7">
    <location>
        <begin position="15"/>
        <end position="33"/>
    </location>
</feature>
<evidence type="ECO:0000256" key="3">
    <source>
        <dbReference type="ARBA" id="ARBA00022475"/>
    </source>
</evidence>
<comment type="subcellular location">
    <subcellularLocation>
        <location evidence="1">Cell membrane</location>
        <topology evidence="1">Multi-pass membrane protein</topology>
    </subcellularLocation>
</comment>
<dbReference type="EMBL" id="JBFBVU010000003">
    <property type="protein sequence ID" value="MEV8465954.1"/>
    <property type="molecule type" value="Genomic_DNA"/>
</dbReference>
<evidence type="ECO:0000256" key="1">
    <source>
        <dbReference type="ARBA" id="ARBA00004651"/>
    </source>
</evidence>
<organism evidence="8 9">
    <name type="scientific">Meridianimarinicoccus marinus</name>
    <dbReference type="NCBI Taxonomy" id="3231483"/>
    <lineage>
        <taxon>Bacteria</taxon>
        <taxon>Pseudomonadati</taxon>
        <taxon>Pseudomonadota</taxon>
        <taxon>Alphaproteobacteria</taxon>
        <taxon>Rhodobacterales</taxon>
        <taxon>Paracoccaceae</taxon>
        <taxon>Meridianimarinicoccus</taxon>
    </lineage>
</organism>
<proteinExistence type="inferred from homology"/>
<name>A0ABV3L312_9RHOB</name>
<keyword evidence="8" id="KW-0282">Flagellum</keyword>
<feature type="transmembrane region" description="Helical" evidence="7">
    <location>
        <begin position="182"/>
        <end position="202"/>
    </location>
</feature>
<evidence type="ECO:0000256" key="5">
    <source>
        <dbReference type="ARBA" id="ARBA00022989"/>
    </source>
</evidence>
<comment type="caution">
    <text evidence="8">The sequence shown here is derived from an EMBL/GenBank/DDBJ whole genome shotgun (WGS) entry which is preliminary data.</text>
</comment>
<feature type="transmembrane region" description="Helical" evidence="7">
    <location>
        <begin position="129"/>
        <end position="149"/>
    </location>
</feature>
<dbReference type="InterPro" id="IPR002010">
    <property type="entry name" value="T3SS_IM_R"/>
</dbReference>
<evidence type="ECO:0000256" key="4">
    <source>
        <dbReference type="ARBA" id="ARBA00022692"/>
    </source>
</evidence>
<accession>A0ABV3L312</accession>
<keyword evidence="8" id="KW-0966">Cell projection</keyword>
<dbReference type="PANTHER" id="PTHR30065:SF8">
    <property type="entry name" value="FLAGELLAR BIOSYNTHETIC PROTEIN FLIR"/>
    <property type="match status" value="1"/>
</dbReference>